<evidence type="ECO:0000313" key="1">
    <source>
        <dbReference type="EMBL" id="SVE55772.1"/>
    </source>
</evidence>
<protein>
    <recommendedName>
        <fullName evidence="2">DUF1028 domain-containing protein</fullName>
    </recommendedName>
</protein>
<name>A0A383EFV5_9ZZZZ</name>
<dbReference type="PANTHER" id="PTHR39328">
    <property type="entry name" value="BLL2871 PROTEIN"/>
    <property type="match status" value="1"/>
</dbReference>
<gene>
    <name evidence="1" type="ORF">METZ01_LOCUS508626</name>
</gene>
<dbReference type="InterPro" id="IPR029055">
    <property type="entry name" value="Ntn_hydrolases_N"/>
</dbReference>
<feature type="non-terminal residue" evidence="1">
    <location>
        <position position="192"/>
    </location>
</feature>
<sequence>MKLPIIVLLSVCIFSSGIAQQLLSTRPVATYSIVALDEATGELGVAVQSHWFSVGSVVPWAKAGVGAVATQSFVKVDYGPDGLRLMESGMTAIKALEILISQDDGEAVRQIGMIDFNGNVTAHTGKRCIEHAGHIIGKNYSVQANMMAKSTVPKAMANAFDNSKGDLADRMMAALEAAETEGGDIRGKQSAA</sequence>
<dbReference type="AlphaFoldDB" id="A0A383EFV5"/>
<dbReference type="InterPro" id="IPR010430">
    <property type="entry name" value="DUF1028"/>
</dbReference>
<dbReference type="SUPFAM" id="SSF56235">
    <property type="entry name" value="N-terminal nucleophile aminohydrolases (Ntn hydrolases)"/>
    <property type="match status" value="1"/>
</dbReference>
<dbReference type="Pfam" id="PF06267">
    <property type="entry name" value="DUF1028"/>
    <property type="match status" value="1"/>
</dbReference>
<dbReference type="EMBL" id="UINC01225621">
    <property type="protein sequence ID" value="SVE55772.1"/>
    <property type="molecule type" value="Genomic_DNA"/>
</dbReference>
<dbReference type="PANTHER" id="PTHR39328:SF1">
    <property type="entry name" value="BLL2871 PROTEIN"/>
    <property type="match status" value="1"/>
</dbReference>
<accession>A0A383EFV5</accession>
<dbReference type="Gene3D" id="3.60.20.10">
    <property type="entry name" value="Glutamine Phosphoribosylpyrophosphate, subunit 1, domain 1"/>
    <property type="match status" value="1"/>
</dbReference>
<reference evidence="1" key="1">
    <citation type="submission" date="2018-05" db="EMBL/GenBank/DDBJ databases">
        <authorList>
            <person name="Lanie J.A."/>
            <person name="Ng W.-L."/>
            <person name="Kazmierczak K.M."/>
            <person name="Andrzejewski T.M."/>
            <person name="Davidsen T.M."/>
            <person name="Wayne K.J."/>
            <person name="Tettelin H."/>
            <person name="Glass J.I."/>
            <person name="Rusch D."/>
            <person name="Podicherti R."/>
            <person name="Tsui H.-C.T."/>
            <person name="Winkler M.E."/>
        </authorList>
    </citation>
    <scope>NUCLEOTIDE SEQUENCE</scope>
</reference>
<organism evidence="1">
    <name type="scientific">marine metagenome</name>
    <dbReference type="NCBI Taxonomy" id="408172"/>
    <lineage>
        <taxon>unclassified sequences</taxon>
        <taxon>metagenomes</taxon>
        <taxon>ecological metagenomes</taxon>
    </lineage>
</organism>
<evidence type="ECO:0008006" key="2">
    <source>
        <dbReference type="Google" id="ProtNLM"/>
    </source>
</evidence>
<proteinExistence type="predicted"/>